<keyword evidence="4" id="KW-0067">ATP-binding</keyword>
<sequence length="122" mass="12416">SCTPGVPIELLPLALAPAASELYFVLVNPVFEAPTAEMRAVLPKQVSMSAMINNCCQGGSLVAGVLTGDVRLIGQALDSDVIIEPVRGPLIPGLLAVKAAAKAAGKCWVRAAAAPIDLLIGS</sequence>
<keyword evidence="2" id="KW-0547">Nucleotide-binding</keyword>
<organism evidence="5 6">
    <name type="scientific">Haematococcus lacustris</name>
    <name type="common">Green alga</name>
    <name type="synonym">Haematococcus pluvialis</name>
    <dbReference type="NCBI Taxonomy" id="44745"/>
    <lineage>
        <taxon>Eukaryota</taxon>
        <taxon>Viridiplantae</taxon>
        <taxon>Chlorophyta</taxon>
        <taxon>core chlorophytes</taxon>
        <taxon>Chlorophyceae</taxon>
        <taxon>CS clade</taxon>
        <taxon>Chlamydomonadales</taxon>
        <taxon>Haematococcaceae</taxon>
        <taxon>Haematococcus</taxon>
    </lineage>
</organism>
<reference evidence="5 6" key="1">
    <citation type="submission" date="2020-02" db="EMBL/GenBank/DDBJ databases">
        <title>Draft genome sequence of Haematococcus lacustris strain NIES-144.</title>
        <authorList>
            <person name="Morimoto D."/>
            <person name="Nakagawa S."/>
            <person name="Yoshida T."/>
            <person name="Sawayama S."/>
        </authorList>
    </citation>
    <scope>NUCLEOTIDE SEQUENCE [LARGE SCALE GENOMIC DNA]</scope>
    <source>
        <strain evidence="5 6">NIES-144</strain>
    </source>
</reference>
<dbReference type="Proteomes" id="UP000485058">
    <property type="component" value="Unassembled WGS sequence"/>
</dbReference>
<evidence type="ECO:0000256" key="4">
    <source>
        <dbReference type="ARBA" id="ARBA00022840"/>
    </source>
</evidence>
<evidence type="ECO:0000313" key="5">
    <source>
        <dbReference type="EMBL" id="GFH24436.1"/>
    </source>
</evidence>
<evidence type="ECO:0000313" key="6">
    <source>
        <dbReference type="Proteomes" id="UP000485058"/>
    </source>
</evidence>
<keyword evidence="1" id="KW-0808">Transferase</keyword>
<gene>
    <name evidence="5" type="ORF">HaLaN_22232</name>
</gene>
<dbReference type="GO" id="GO:0016301">
    <property type="term" value="F:kinase activity"/>
    <property type="evidence" value="ECO:0007669"/>
    <property type="project" value="UniProtKB-KW"/>
</dbReference>
<dbReference type="PANTHER" id="PTHR20861">
    <property type="entry name" value="HOMOSERINE/4-DIPHOSPHOCYTIDYL-2-C-METHYL-D-ERYTHRITOL KINASE"/>
    <property type="match status" value="1"/>
</dbReference>
<keyword evidence="3" id="KW-0418">Kinase</keyword>
<dbReference type="SUPFAM" id="SSF55060">
    <property type="entry name" value="GHMP Kinase, C-terminal domain"/>
    <property type="match status" value="1"/>
</dbReference>
<dbReference type="InterPro" id="IPR036554">
    <property type="entry name" value="GHMP_kinase_C_sf"/>
</dbReference>
<evidence type="ECO:0000256" key="1">
    <source>
        <dbReference type="ARBA" id="ARBA00022679"/>
    </source>
</evidence>
<dbReference type="EMBL" id="BLLF01002536">
    <property type="protein sequence ID" value="GFH24436.1"/>
    <property type="molecule type" value="Genomic_DNA"/>
</dbReference>
<proteinExistence type="predicted"/>
<dbReference type="AlphaFoldDB" id="A0A699ZZR7"/>
<comment type="caution">
    <text evidence="5">The sequence shown here is derived from an EMBL/GenBank/DDBJ whole genome shotgun (WGS) entry which is preliminary data.</text>
</comment>
<dbReference type="Gene3D" id="3.30.70.890">
    <property type="entry name" value="GHMP kinase, C-terminal domain"/>
    <property type="match status" value="1"/>
</dbReference>
<evidence type="ECO:0000256" key="2">
    <source>
        <dbReference type="ARBA" id="ARBA00022741"/>
    </source>
</evidence>
<dbReference type="PANTHER" id="PTHR20861:SF1">
    <property type="entry name" value="HOMOSERINE KINASE"/>
    <property type="match status" value="1"/>
</dbReference>
<dbReference type="GO" id="GO:0005524">
    <property type="term" value="F:ATP binding"/>
    <property type="evidence" value="ECO:0007669"/>
    <property type="project" value="UniProtKB-KW"/>
</dbReference>
<name>A0A699ZZR7_HAELA</name>
<accession>A0A699ZZR7</accession>
<evidence type="ECO:0000256" key="3">
    <source>
        <dbReference type="ARBA" id="ARBA00022777"/>
    </source>
</evidence>
<keyword evidence="6" id="KW-1185">Reference proteome</keyword>
<feature type="non-terminal residue" evidence="5">
    <location>
        <position position="1"/>
    </location>
</feature>
<protein>
    <submittedName>
        <fullName evidence="5">Uncharacterized protein</fullName>
    </submittedName>
</protein>